<proteinExistence type="predicted"/>
<dbReference type="InParanoid" id="A0A5N4B1Y5"/>
<name>A0A5N4B1Y5_PHOPY</name>
<accession>A0A5N4B1Y5</accession>
<reference evidence="1 2" key="1">
    <citation type="journal article" date="2018" name="Elife">
        <title>Firefly genomes illuminate parallel origins of bioluminescence in beetles.</title>
        <authorList>
            <person name="Fallon T.R."/>
            <person name="Lower S.E."/>
            <person name="Chang C.H."/>
            <person name="Bessho-Uehara M."/>
            <person name="Martin G.J."/>
            <person name="Bewick A.J."/>
            <person name="Behringer M."/>
            <person name="Debat H.J."/>
            <person name="Wong I."/>
            <person name="Day J.C."/>
            <person name="Suvorov A."/>
            <person name="Silva C.J."/>
            <person name="Stanger-Hall K.F."/>
            <person name="Hall D.W."/>
            <person name="Schmitz R.J."/>
            <person name="Nelson D.R."/>
            <person name="Lewis S.M."/>
            <person name="Shigenobu S."/>
            <person name="Bybee S.M."/>
            <person name="Larracuente A.M."/>
            <person name="Oba Y."/>
            <person name="Weng J.K."/>
        </authorList>
    </citation>
    <scope>NUCLEOTIDE SEQUENCE [LARGE SCALE GENOMIC DNA]</scope>
    <source>
        <strain evidence="1">1611_PpyrPB1</strain>
        <tissue evidence="1">Whole body</tissue>
    </source>
</reference>
<dbReference type="Proteomes" id="UP000327044">
    <property type="component" value="Unassembled WGS sequence"/>
</dbReference>
<sequence length="101" mass="11698">MKLCFTPVLSQIHHCMNQNRVLSEVSSSQKLILRVFEHTFNNCIDHKRLRALFSCAEPISPLSYYEFKIKFKPVFVGCSLNSHCFYIEKTASNVGHKYSLP</sequence>
<evidence type="ECO:0000313" key="2">
    <source>
        <dbReference type="Proteomes" id="UP000327044"/>
    </source>
</evidence>
<organism evidence="1 2">
    <name type="scientific">Photinus pyralis</name>
    <name type="common">Common eastern firefly</name>
    <name type="synonym">Lampyris pyralis</name>
    <dbReference type="NCBI Taxonomy" id="7054"/>
    <lineage>
        <taxon>Eukaryota</taxon>
        <taxon>Metazoa</taxon>
        <taxon>Ecdysozoa</taxon>
        <taxon>Arthropoda</taxon>
        <taxon>Hexapoda</taxon>
        <taxon>Insecta</taxon>
        <taxon>Pterygota</taxon>
        <taxon>Neoptera</taxon>
        <taxon>Endopterygota</taxon>
        <taxon>Coleoptera</taxon>
        <taxon>Polyphaga</taxon>
        <taxon>Elateriformia</taxon>
        <taxon>Elateroidea</taxon>
        <taxon>Lampyridae</taxon>
        <taxon>Lampyrinae</taxon>
        <taxon>Photinus</taxon>
    </lineage>
</organism>
<evidence type="ECO:0000313" key="1">
    <source>
        <dbReference type="EMBL" id="KAB0803584.1"/>
    </source>
</evidence>
<comment type="caution">
    <text evidence="1">The sequence shown here is derived from an EMBL/GenBank/DDBJ whole genome shotgun (WGS) entry which is preliminary data.</text>
</comment>
<keyword evidence="2" id="KW-1185">Reference proteome</keyword>
<dbReference type="AlphaFoldDB" id="A0A5N4B1Y5"/>
<dbReference type="EMBL" id="VVIM01000001">
    <property type="protein sequence ID" value="KAB0803584.1"/>
    <property type="molecule type" value="Genomic_DNA"/>
</dbReference>
<gene>
    <name evidence="1" type="ORF">PPYR_00554</name>
</gene>
<protein>
    <submittedName>
        <fullName evidence="1">Uncharacterized protein</fullName>
    </submittedName>
</protein>